<evidence type="ECO:0000256" key="6">
    <source>
        <dbReference type="SAM" id="Coils"/>
    </source>
</evidence>
<comment type="subcellular location">
    <subcellularLocation>
        <location evidence="1">Cell membrane</location>
        <topology evidence="1">Multi-pass membrane protein</topology>
    </subcellularLocation>
</comment>
<dbReference type="PANTHER" id="PTHR47089">
    <property type="entry name" value="ABC TRANSPORTER, PERMEASE PROTEIN"/>
    <property type="match status" value="1"/>
</dbReference>
<dbReference type="Pfam" id="PF02653">
    <property type="entry name" value="BPD_transp_2"/>
    <property type="match status" value="1"/>
</dbReference>
<dbReference type="Proteomes" id="UP000094378">
    <property type="component" value="Chromosome"/>
</dbReference>
<keyword evidence="2" id="KW-1003">Cell membrane</keyword>
<feature type="transmembrane region" description="Helical" evidence="7">
    <location>
        <begin position="292"/>
        <end position="312"/>
    </location>
</feature>
<dbReference type="KEGG" id="shj:SHELI_v1c06280"/>
<keyword evidence="6" id="KW-0175">Coiled coil</keyword>
<keyword evidence="4 7" id="KW-1133">Transmembrane helix</keyword>
<dbReference type="GO" id="GO:0005886">
    <property type="term" value="C:plasma membrane"/>
    <property type="evidence" value="ECO:0007669"/>
    <property type="project" value="UniProtKB-SubCell"/>
</dbReference>
<proteinExistence type="predicted"/>
<evidence type="ECO:0000256" key="1">
    <source>
        <dbReference type="ARBA" id="ARBA00004651"/>
    </source>
</evidence>
<feature type="transmembrane region" description="Helical" evidence="7">
    <location>
        <begin position="84"/>
        <end position="105"/>
    </location>
</feature>
<feature type="coiled-coil region" evidence="6">
    <location>
        <begin position="515"/>
        <end position="597"/>
    </location>
</feature>
<feature type="transmembrane region" description="Helical" evidence="7">
    <location>
        <begin position="141"/>
        <end position="162"/>
    </location>
</feature>
<evidence type="ECO:0000313" key="8">
    <source>
        <dbReference type="EMBL" id="AOG60579.1"/>
    </source>
</evidence>
<keyword evidence="9" id="KW-1185">Reference proteome</keyword>
<feature type="transmembrane region" description="Helical" evidence="7">
    <location>
        <begin position="112"/>
        <end position="129"/>
    </location>
</feature>
<dbReference type="InterPro" id="IPR001851">
    <property type="entry name" value="ABC_transp_permease"/>
</dbReference>
<evidence type="ECO:0000256" key="5">
    <source>
        <dbReference type="ARBA" id="ARBA00023136"/>
    </source>
</evidence>
<evidence type="ECO:0000256" key="7">
    <source>
        <dbReference type="SAM" id="Phobius"/>
    </source>
</evidence>
<dbReference type="RefSeq" id="WP_069116624.1">
    <property type="nucleotide sequence ID" value="NZ_CP017015.1"/>
</dbReference>
<keyword evidence="5 7" id="KW-0472">Membrane</keyword>
<dbReference type="PANTHER" id="PTHR47089:SF1">
    <property type="entry name" value="GUANOSINE ABC TRANSPORTER PERMEASE PROTEIN NUPP"/>
    <property type="match status" value="1"/>
</dbReference>
<dbReference type="EMBL" id="CP017015">
    <property type="protein sequence ID" value="AOG60579.1"/>
    <property type="molecule type" value="Genomic_DNA"/>
</dbReference>
<organism evidence="8 9">
    <name type="scientific">Spiroplasma helicoides</name>
    <dbReference type="NCBI Taxonomy" id="216938"/>
    <lineage>
        <taxon>Bacteria</taxon>
        <taxon>Bacillati</taxon>
        <taxon>Mycoplasmatota</taxon>
        <taxon>Mollicutes</taxon>
        <taxon>Entomoplasmatales</taxon>
        <taxon>Spiroplasmataceae</taxon>
        <taxon>Spiroplasma</taxon>
    </lineage>
</organism>
<evidence type="ECO:0000256" key="3">
    <source>
        <dbReference type="ARBA" id="ARBA00022692"/>
    </source>
</evidence>
<reference evidence="8 9" key="1">
    <citation type="submission" date="2016-08" db="EMBL/GenBank/DDBJ databases">
        <title>Complete genome sequence of Spiroplasma helicoides TABS-2 (DSM 22551).</title>
        <authorList>
            <person name="Shen W.-Y."/>
            <person name="Lo W.-S."/>
            <person name="Lai Y.-C."/>
            <person name="Kuo C.-H."/>
        </authorList>
    </citation>
    <scope>NUCLEOTIDE SEQUENCE [LARGE SCALE GENOMIC DNA]</scope>
    <source>
        <strain evidence="8 9">TABS-2</strain>
    </source>
</reference>
<feature type="transmembrane region" description="Helical" evidence="7">
    <location>
        <begin position="29"/>
        <end position="52"/>
    </location>
</feature>
<dbReference type="OrthoDB" id="45037at2"/>
<evidence type="ECO:0000313" key="9">
    <source>
        <dbReference type="Proteomes" id="UP000094378"/>
    </source>
</evidence>
<feature type="transmembrane region" description="Helical" evidence="7">
    <location>
        <begin position="174"/>
        <end position="192"/>
    </location>
</feature>
<dbReference type="GO" id="GO:0022857">
    <property type="term" value="F:transmembrane transporter activity"/>
    <property type="evidence" value="ECO:0007669"/>
    <property type="project" value="InterPro"/>
</dbReference>
<dbReference type="AlphaFoldDB" id="A0A1B3SKW4"/>
<evidence type="ECO:0000256" key="2">
    <source>
        <dbReference type="ARBA" id="ARBA00022475"/>
    </source>
</evidence>
<sequence>MKFNLKQWTFKQKVYLSLKSNETKNKLKYAKASIIAILIGFIVGFIVVYLAGGDGVQYMQALFTSAFSNFTAGGVSASQLSVTLNYFVVFALMGLGLALGFKVGLFNMGGSGQAVFGFGMAYLALLSITKEKNISMSEIGSGYIFILFIIFILSGVTISLIAGILKVFLNIHEVVTTIMLNWIVWYMVKFFINQTNTNFIEQSFLAVGGYNWLGGLIAVVLSFASVWFVLTFTTYGYKFRIIGKQPSAGKYAGINSRLYIVITTAFQGLFISMGGFFYYFTIARQLNYYADVIPTIGFDAICVALVAFNNVLGILPVAWVWAILNSGAISAASWGLVAKETSYLIFGVIIYSATIYSLLFRFVPFKWAKFWNYFVRDTKLKLYVKSINSQIKDLKKSKRNIKNEQAIILAKEELIKFKQENKNNKDSNFSLKYKNLKLNFEDLNDQYRGKYHKQIIELKEMRTEAIDKGFENYYNRNLSGVKQTYNNAKVLNIIGILNTAITDLNEVDKLLFDYNSNFKEQIKQDKSAKSELTNKKKDYKNNLIQKINSNYQEKIKEINNINKNYTAQYKQNKILLKEELKQIKLDLNNKIKLEKDKVKKNELLIEKYNKILEVNDKYVFSGK</sequence>
<accession>A0A1B3SKW4</accession>
<feature type="transmembrane region" description="Helical" evidence="7">
    <location>
        <begin position="258"/>
        <end position="280"/>
    </location>
</feature>
<dbReference type="PATRIC" id="fig|216938.3.peg.640"/>
<evidence type="ECO:0000256" key="4">
    <source>
        <dbReference type="ARBA" id="ARBA00022989"/>
    </source>
</evidence>
<dbReference type="CDD" id="cd06580">
    <property type="entry name" value="TM_PBP1_transp_TpRbsC_like"/>
    <property type="match status" value="1"/>
</dbReference>
<dbReference type="STRING" id="216938.SHELI_v1c06280"/>
<gene>
    <name evidence="8" type="ORF">SHELI_v1c06280</name>
</gene>
<keyword evidence="3 7" id="KW-0812">Transmembrane</keyword>
<protein>
    <submittedName>
        <fullName evidence="8">Ribose/galactose ABC transporter permease</fullName>
    </submittedName>
</protein>
<name>A0A1B3SKW4_9MOLU</name>
<feature type="transmembrane region" description="Helical" evidence="7">
    <location>
        <begin position="343"/>
        <end position="363"/>
    </location>
</feature>
<feature type="transmembrane region" description="Helical" evidence="7">
    <location>
        <begin position="212"/>
        <end position="237"/>
    </location>
</feature>